<organism evidence="2 3">
    <name type="scientific">Tritrichomonas musculus</name>
    <dbReference type="NCBI Taxonomy" id="1915356"/>
    <lineage>
        <taxon>Eukaryota</taxon>
        <taxon>Metamonada</taxon>
        <taxon>Parabasalia</taxon>
        <taxon>Tritrichomonadida</taxon>
        <taxon>Tritrichomonadidae</taxon>
        <taxon>Tritrichomonas</taxon>
    </lineage>
</organism>
<dbReference type="InterPro" id="IPR054088">
    <property type="entry name" value="Cep192-like_D8"/>
</dbReference>
<dbReference type="Proteomes" id="UP001470230">
    <property type="component" value="Unassembled WGS sequence"/>
</dbReference>
<dbReference type="PANTHER" id="PTHR16029">
    <property type="entry name" value="CENTROSOMAL PROTEIN OF 192 KDA"/>
    <property type="match status" value="1"/>
</dbReference>
<dbReference type="Pfam" id="PF22066">
    <property type="entry name" value="Cep192_D8"/>
    <property type="match status" value="1"/>
</dbReference>
<sequence length="976" mass="110828">MIDDFHSNSNEQDSSASDLLKTDDFSTTIDDLANNSNDFFRPSQFGISCFPAKVDFNPIYPNSISHQKLLVINTGIKSEYISIKIEGNQFPFTINATGATIEPNASKSIIISYRPLKSREYSTNLIVEGREKLIVPISGSCLQSPIEIPSELDPVWSTFSKRHLSSYIPIKNKSKKETFHIEFSTNCPSIFKVYPEMINIEPDSSEHVTIKYTPNQDIEKIPHFHMKCEVTGDLITRILKVVSLMFINFGPIIVGKSTKKKADFIHFNEVPEVKPPFSATIANDLFFIFQPTEGGTFRETLQIADNQIELIGEGIEMPFLFNPENFKVQNITNDTISLSFSLDTKATIIPQKSEIQSKAWTFLNFEKGNASVLFITYHRNEDEEFTWQFELPKRIESPCKMTQVDQSLFEPKQDTLFPESDLIVTHPSFISFFQSRTEATFIVTGVDHFEADGPIWLRFPKDVEVDSPIDIELKNNVFYNECEVRTISDKIVIQSEISLPHELPIIGYKGQSDISCVEKSVLTYALDDHYITQIEVKNCGDIPGFAIFTASDKTKNNVRIYPSAAIIDPDCTQIFEFIVDSKPQPGLSVPIVLYSCDEILRQIRALLYSEDFFCSDVPIDANEVIEMKSVFNGNSIKKKEFNSIFKKLLHSKEIELYTFERTSEKRLAIFPLQIEAFPNDSSKFSIINMSSTTIAAQIHSRNRVIVVNPTNAIIKGYSEVSINVKLLTEVNSSIYIEYEDDTIEVPVKSISEQLKDFTPAVKKKVKMIKIEPKFLDFGICYVDQPSRKANVKVTNLTHKKLCVTVQPRCRNWKFPSKPFTYPASLKLPPFSTSEFIVEFSPSTAFKFEETVFVETENESECHKIRISGNGISKKHDNFIGTEADNLSFPPCELGRIQRGRIRIMNQRDQKCNIIASAQFPFICPVPRFSIEPNCYVLCPIHFSPKTEGKFTGFATFESDISDTFKIKVNGIAILPN</sequence>
<keyword evidence="3" id="KW-1185">Reference proteome</keyword>
<evidence type="ECO:0000313" key="2">
    <source>
        <dbReference type="EMBL" id="KAK8846069.1"/>
    </source>
</evidence>
<gene>
    <name evidence="2" type="ORF">M9Y10_020070</name>
</gene>
<dbReference type="EMBL" id="JAPFFF010000029">
    <property type="protein sequence ID" value="KAK8846069.1"/>
    <property type="molecule type" value="Genomic_DNA"/>
</dbReference>
<proteinExistence type="predicted"/>
<evidence type="ECO:0000313" key="3">
    <source>
        <dbReference type="Proteomes" id="UP001470230"/>
    </source>
</evidence>
<protein>
    <recommendedName>
        <fullName evidence="1">Cep192-like domain-containing protein</fullName>
    </recommendedName>
</protein>
<dbReference type="InterPro" id="IPR039103">
    <property type="entry name" value="Spd-2/CEP192"/>
</dbReference>
<reference evidence="2 3" key="1">
    <citation type="submission" date="2024-04" db="EMBL/GenBank/DDBJ databases">
        <title>Tritrichomonas musculus Genome.</title>
        <authorList>
            <person name="Alves-Ferreira E."/>
            <person name="Grigg M."/>
            <person name="Lorenzi H."/>
            <person name="Galac M."/>
        </authorList>
    </citation>
    <scope>NUCLEOTIDE SEQUENCE [LARGE SCALE GENOMIC DNA]</scope>
    <source>
        <strain evidence="2 3">EAF2021</strain>
    </source>
</reference>
<dbReference type="PANTHER" id="PTHR16029:SF11">
    <property type="entry name" value="CENTROSOMAL PROTEIN OF 192 KDA"/>
    <property type="match status" value="1"/>
</dbReference>
<feature type="domain" description="Cep192-like" evidence="1">
    <location>
        <begin position="881"/>
        <end position="972"/>
    </location>
</feature>
<name>A0ABR2HGC8_9EUKA</name>
<dbReference type="Gene3D" id="2.60.40.10">
    <property type="entry name" value="Immunoglobulins"/>
    <property type="match status" value="3"/>
</dbReference>
<comment type="caution">
    <text evidence="2">The sequence shown here is derived from an EMBL/GenBank/DDBJ whole genome shotgun (WGS) entry which is preliminary data.</text>
</comment>
<accession>A0ABR2HGC8</accession>
<dbReference type="InterPro" id="IPR013783">
    <property type="entry name" value="Ig-like_fold"/>
</dbReference>
<evidence type="ECO:0000259" key="1">
    <source>
        <dbReference type="Pfam" id="PF22066"/>
    </source>
</evidence>